<gene>
    <name evidence="2" type="ORF">X975_18700</name>
</gene>
<evidence type="ECO:0000256" key="1">
    <source>
        <dbReference type="SAM" id="MobiDB-lite"/>
    </source>
</evidence>
<protein>
    <submittedName>
        <fullName evidence="2">Uncharacterized protein</fullName>
    </submittedName>
</protein>
<organism evidence="2 3">
    <name type="scientific">Stegodyphus mimosarum</name>
    <name type="common">African social velvet spider</name>
    <dbReference type="NCBI Taxonomy" id="407821"/>
    <lineage>
        <taxon>Eukaryota</taxon>
        <taxon>Metazoa</taxon>
        <taxon>Ecdysozoa</taxon>
        <taxon>Arthropoda</taxon>
        <taxon>Chelicerata</taxon>
        <taxon>Arachnida</taxon>
        <taxon>Araneae</taxon>
        <taxon>Araneomorphae</taxon>
        <taxon>Entelegynae</taxon>
        <taxon>Eresoidea</taxon>
        <taxon>Eresidae</taxon>
        <taxon>Stegodyphus</taxon>
    </lineage>
</organism>
<reference evidence="2 3" key="1">
    <citation type="submission" date="2013-11" db="EMBL/GenBank/DDBJ databases">
        <title>Genome sequencing of Stegodyphus mimosarum.</title>
        <authorList>
            <person name="Bechsgaard J."/>
        </authorList>
    </citation>
    <scope>NUCLEOTIDE SEQUENCE [LARGE SCALE GENOMIC DNA]</scope>
</reference>
<feature type="non-terminal residue" evidence="2">
    <location>
        <position position="62"/>
    </location>
</feature>
<evidence type="ECO:0000313" key="2">
    <source>
        <dbReference type="EMBL" id="KFM70311.1"/>
    </source>
</evidence>
<accession>A0A087TYX2</accession>
<sequence>MADKDILEFVQSSKNIIDADSNDENEMNNAGPVPTSSEMKNVMKSMPKIGARVGVTAPGGRI</sequence>
<proteinExistence type="predicted"/>
<dbReference type="AlphaFoldDB" id="A0A087TYX2"/>
<dbReference type="EMBL" id="KK117377">
    <property type="protein sequence ID" value="KFM70311.1"/>
    <property type="molecule type" value="Genomic_DNA"/>
</dbReference>
<feature type="region of interest" description="Disordered" evidence="1">
    <location>
        <begin position="17"/>
        <end position="38"/>
    </location>
</feature>
<name>A0A087TYX2_STEMI</name>
<dbReference type="Proteomes" id="UP000054359">
    <property type="component" value="Unassembled WGS sequence"/>
</dbReference>
<evidence type="ECO:0000313" key="3">
    <source>
        <dbReference type="Proteomes" id="UP000054359"/>
    </source>
</evidence>
<keyword evidence="3" id="KW-1185">Reference proteome</keyword>